<dbReference type="PANTHER" id="PTHR42771">
    <property type="entry name" value="IRON(3+)-HYDROXAMATE IMPORT ATP-BINDING PROTEIN FHUC"/>
    <property type="match status" value="1"/>
</dbReference>
<dbReference type="Pfam" id="PF00005">
    <property type="entry name" value="ABC_tran"/>
    <property type="match status" value="1"/>
</dbReference>
<dbReference type="PROSITE" id="PS00211">
    <property type="entry name" value="ABC_TRANSPORTER_1"/>
    <property type="match status" value="1"/>
</dbReference>
<reference evidence="11 12" key="1">
    <citation type="journal article" date="2015" name="Stand. Genomic Sci.">
        <title>Genomic Encyclopedia of Bacterial and Archaeal Type Strains, Phase III: the genomes of soil and plant-associated and newly described type strains.</title>
        <authorList>
            <person name="Whitman W.B."/>
            <person name="Woyke T."/>
            <person name="Klenk H.P."/>
            <person name="Zhou Y."/>
            <person name="Lilburn T.G."/>
            <person name="Beck B.J."/>
            <person name="De Vos P."/>
            <person name="Vandamme P."/>
            <person name="Eisen J.A."/>
            <person name="Garrity G."/>
            <person name="Hugenholtz P."/>
            <person name="Kyrpides N.C."/>
        </authorList>
    </citation>
    <scope>NUCLEOTIDE SEQUENCE [LARGE SCALE GENOMIC DNA]</scope>
    <source>
        <strain evidence="11 12">VKM Ac-2540</strain>
    </source>
</reference>
<keyword evidence="9" id="KW-0472">Membrane</keyword>
<dbReference type="InterPro" id="IPR027417">
    <property type="entry name" value="P-loop_NTPase"/>
</dbReference>
<evidence type="ECO:0000256" key="1">
    <source>
        <dbReference type="ARBA" id="ARBA00004202"/>
    </source>
</evidence>
<dbReference type="GO" id="GO:0005524">
    <property type="term" value="F:ATP binding"/>
    <property type="evidence" value="ECO:0007669"/>
    <property type="project" value="UniProtKB-KW"/>
</dbReference>
<evidence type="ECO:0000256" key="3">
    <source>
        <dbReference type="ARBA" id="ARBA00022475"/>
    </source>
</evidence>
<dbReference type="SUPFAM" id="SSF52540">
    <property type="entry name" value="P-loop containing nucleoside triphosphate hydrolases"/>
    <property type="match status" value="1"/>
</dbReference>
<feature type="domain" description="ABC transporter" evidence="10">
    <location>
        <begin position="3"/>
        <end position="239"/>
    </location>
</feature>
<evidence type="ECO:0000256" key="7">
    <source>
        <dbReference type="ARBA" id="ARBA00023004"/>
    </source>
</evidence>
<evidence type="ECO:0000256" key="2">
    <source>
        <dbReference type="ARBA" id="ARBA00022448"/>
    </source>
</evidence>
<dbReference type="SMART" id="SM00382">
    <property type="entry name" value="AAA"/>
    <property type="match status" value="1"/>
</dbReference>
<dbReference type="GO" id="GO:0005886">
    <property type="term" value="C:plasma membrane"/>
    <property type="evidence" value="ECO:0007669"/>
    <property type="project" value="UniProtKB-SubCell"/>
</dbReference>
<keyword evidence="5" id="KW-0547">Nucleotide-binding</keyword>
<evidence type="ECO:0000259" key="10">
    <source>
        <dbReference type="PROSITE" id="PS50893"/>
    </source>
</evidence>
<keyword evidence="4" id="KW-0410">Iron transport</keyword>
<evidence type="ECO:0000256" key="4">
    <source>
        <dbReference type="ARBA" id="ARBA00022496"/>
    </source>
</evidence>
<dbReference type="OrthoDB" id="5296765at2"/>
<dbReference type="PROSITE" id="PS50893">
    <property type="entry name" value="ABC_TRANSPORTER_2"/>
    <property type="match status" value="1"/>
</dbReference>
<dbReference type="Proteomes" id="UP000292027">
    <property type="component" value="Unassembled WGS sequence"/>
</dbReference>
<keyword evidence="2" id="KW-0813">Transport</keyword>
<keyword evidence="8" id="KW-0406">Ion transport</keyword>
<evidence type="ECO:0000256" key="5">
    <source>
        <dbReference type="ARBA" id="ARBA00022741"/>
    </source>
</evidence>
<comment type="caution">
    <text evidence="11">The sequence shown here is derived from an EMBL/GenBank/DDBJ whole genome shotgun (WGS) entry which is preliminary data.</text>
</comment>
<dbReference type="EMBL" id="SHKR01000015">
    <property type="protein sequence ID" value="RZU11184.1"/>
    <property type="molecule type" value="Genomic_DNA"/>
</dbReference>
<keyword evidence="12" id="KW-1185">Reference proteome</keyword>
<gene>
    <name evidence="11" type="ORF">EV645_6344</name>
</gene>
<dbReference type="AlphaFoldDB" id="A0A4Q7WM58"/>
<dbReference type="FunFam" id="3.40.50.300:FF:000134">
    <property type="entry name" value="Iron-enterobactin ABC transporter ATP-binding protein"/>
    <property type="match status" value="1"/>
</dbReference>
<keyword evidence="3" id="KW-1003">Cell membrane</keyword>
<protein>
    <submittedName>
        <fullName evidence="11">Iron complex transport system ATP-binding protein</fullName>
    </submittedName>
</protein>
<dbReference type="InterPro" id="IPR003593">
    <property type="entry name" value="AAA+_ATPase"/>
</dbReference>
<sequence length="271" mass="29588">MRLQAQGVQLAYDQHVIARDLTLTIPDSKVSVLIGPNGSGKSTALRALARLLPPSKGSVILDGKSIHDTSTKEVARQLAILPQVLVTPESISVEDLVWFGRHPHRTSLKVPSPADKEAVEWAMTVTSTVELRHQHVDQLSGGQRQRVWIALCLAQGTDLILLDEPTTYLDVAYQLEVLDLLHQLNQEQGKTVAMVLHDFNMAAEYADHVFVMKSGTLVTEGSPEDVFTADIIRTVFGVESKVVPHPVSGKPMCIPLRAGLRTQTPTALANC</sequence>
<evidence type="ECO:0000313" key="11">
    <source>
        <dbReference type="EMBL" id="RZU11184.1"/>
    </source>
</evidence>
<accession>A0A4Q7WM58</accession>
<name>A0A4Q7WM58_9ACTN</name>
<evidence type="ECO:0000313" key="12">
    <source>
        <dbReference type="Proteomes" id="UP000292027"/>
    </source>
</evidence>
<organism evidence="11 12">
    <name type="scientific">Kribbella rubisoli</name>
    <dbReference type="NCBI Taxonomy" id="3075929"/>
    <lineage>
        <taxon>Bacteria</taxon>
        <taxon>Bacillati</taxon>
        <taxon>Actinomycetota</taxon>
        <taxon>Actinomycetes</taxon>
        <taxon>Propionibacteriales</taxon>
        <taxon>Kribbellaceae</taxon>
        <taxon>Kribbella</taxon>
    </lineage>
</organism>
<dbReference type="CDD" id="cd03214">
    <property type="entry name" value="ABC_Iron-Siderophores_B12_Hemin"/>
    <property type="match status" value="1"/>
</dbReference>
<dbReference type="GO" id="GO:0016887">
    <property type="term" value="F:ATP hydrolysis activity"/>
    <property type="evidence" value="ECO:0007669"/>
    <property type="project" value="InterPro"/>
</dbReference>
<keyword evidence="7" id="KW-0408">Iron</keyword>
<dbReference type="RefSeq" id="WP_130447661.1">
    <property type="nucleotide sequence ID" value="NZ_SHKR01000015.1"/>
</dbReference>
<dbReference type="InterPro" id="IPR003439">
    <property type="entry name" value="ABC_transporter-like_ATP-bd"/>
</dbReference>
<dbReference type="GO" id="GO:0006826">
    <property type="term" value="P:iron ion transport"/>
    <property type="evidence" value="ECO:0007669"/>
    <property type="project" value="UniProtKB-KW"/>
</dbReference>
<proteinExistence type="predicted"/>
<dbReference type="InterPro" id="IPR051535">
    <property type="entry name" value="Siderophore_ABC-ATPase"/>
</dbReference>
<dbReference type="PANTHER" id="PTHR42771:SF2">
    <property type="entry name" value="IRON(3+)-HYDROXAMATE IMPORT ATP-BINDING PROTEIN FHUC"/>
    <property type="match status" value="1"/>
</dbReference>
<evidence type="ECO:0000256" key="6">
    <source>
        <dbReference type="ARBA" id="ARBA00022840"/>
    </source>
</evidence>
<dbReference type="Gene3D" id="3.40.50.300">
    <property type="entry name" value="P-loop containing nucleotide triphosphate hydrolases"/>
    <property type="match status" value="1"/>
</dbReference>
<evidence type="ECO:0000256" key="8">
    <source>
        <dbReference type="ARBA" id="ARBA00023065"/>
    </source>
</evidence>
<dbReference type="InterPro" id="IPR017871">
    <property type="entry name" value="ABC_transporter-like_CS"/>
</dbReference>
<keyword evidence="6 11" id="KW-0067">ATP-binding</keyword>
<comment type="subcellular location">
    <subcellularLocation>
        <location evidence="1">Cell membrane</location>
        <topology evidence="1">Peripheral membrane protein</topology>
    </subcellularLocation>
</comment>
<evidence type="ECO:0000256" key="9">
    <source>
        <dbReference type="ARBA" id="ARBA00023136"/>
    </source>
</evidence>